<evidence type="ECO:0000256" key="2">
    <source>
        <dbReference type="SAM" id="MobiDB-lite"/>
    </source>
</evidence>
<organism evidence="5 6">
    <name type="scientific">Meloidogyne graminicola</name>
    <dbReference type="NCBI Taxonomy" id="189291"/>
    <lineage>
        <taxon>Eukaryota</taxon>
        <taxon>Metazoa</taxon>
        <taxon>Ecdysozoa</taxon>
        <taxon>Nematoda</taxon>
        <taxon>Chromadorea</taxon>
        <taxon>Rhabditida</taxon>
        <taxon>Tylenchina</taxon>
        <taxon>Tylenchomorpha</taxon>
        <taxon>Tylenchoidea</taxon>
        <taxon>Meloidogynidae</taxon>
        <taxon>Meloidogyninae</taxon>
        <taxon>Meloidogyne</taxon>
    </lineage>
</organism>
<dbReference type="InterPro" id="IPR006896">
    <property type="entry name" value="Sec23/24_trunk_dom"/>
</dbReference>
<dbReference type="GO" id="GO:0030127">
    <property type="term" value="C:COPII vesicle coat"/>
    <property type="evidence" value="ECO:0007669"/>
    <property type="project" value="InterPro"/>
</dbReference>
<keyword evidence="6" id="KW-1185">Reference proteome</keyword>
<accession>A0A8T0A0R8</accession>
<dbReference type="Proteomes" id="UP000605970">
    <property type="component" value="Unassembled WGS sequence"/>
</dbReference>
<dbReference type="InterPro" id="IPR050550">
    <property type="entry name" value="SEC23_SEC24_subfamily"/>
</dbReference>
<dbReference type="SUPFAM" id="SSF82919">
    <property type="entry name" value="Zn-finger domain of Sec23/24"/>
    <property type="match status" value="1"/>
</dbReference>
<gene>
    <name evidence="5" type="ORF">Mgra_00001320</name>
</gene>
<proteinExistence type="inferred from homology"/>
<dbReference type="Gene3D" id="3.40.50.410">
    <property type="entry name" value="von Willebrand factor, type A domain"/>
    <property type="match status" value="1"/>
</dbReference>
<dbReference type="PANTHER" id="PTHR13803:SF4">
    <property type="entry name" value="SECRETORY 24CD, ISOFORM C"/>
    <property type="match status" value="1"/>
</dbReference>
<comment type="similarity">
    <text evidence="1">Belongs to the SEC23/SEC24 family. SEC24 subfamily.</text>
</comment>
<feature type="compositionally biased region" description="Pro residues" evidence="2">
    <location>
        <begin position="143"/>
        <end position="152"/>
    </location>
</feature>
<dbReference type="InterPro" id="IPR036174">
    <property type="entry name" value="Znf_Sec23_Sec24_sf"/>
</dbReference>
<comment type="caution">
    <text evidence="5">The sequence shown here is derived from an EMBL/GenBank/DDBJ whole genome shotgun (WGS) entry which is preliminary data.</text>
</comment>
<evidence type="ECO:0000313" key="5">
    <source>
        <dbReference type="EMBL" id="KAF7639088.1"/>
    </source>
</evidence>
<dbReference type="GO" id="GO:0008270">
    <property type="term" value="F:zinc ion binding"/>
    <property type="evidence" value="ECO:0007669"/>
    <property type="project" value="InterPro"/>
</dbReference>
<evidence type="ECO:0000313" key="6">
    <source>
        <dbReference type="Proteomes" id="UP000605970"/>
    </source>
</evidence>
<feature type="domain" description="Zinc finger Sec23/Sec24-type" evidence="3">
    <location>
        <begin position="245"/>
        <end position="283"/>
    </location>
</feature>
<dbReference type="Gene3D" id="2.30.30.380">
    <property type="entry name" value="Zn-finger domain of Sec23/24"/>
    <property type="match status" value="1"/>
</dbReference>
<dbReference type="AlphaFoldDB" id="A0A8T0A0R8"/>
<dbReference type="GO" id="GO:0006886">
    <property type="term" value="P:intracellular protein transport"/>
    <property type="evidence" value="ECO:0007669"/>
    <property type="project" value="InterPro"/>
</dbReference>
<evidence type="ECO:0000256" key="1">
    <source>
        <dbReference type="ARBA" id="ARBA00008334"/>
    </source>
</evidence>
<evidence type="ECO:0000259" key="4">
    <source>
        <dbReference type="Pfam" id="PF04811"/>
    </source>
</evidence>
<dbReference type="GO" id="GO:0070971">
    <property type="term" value="C:endoplasmic reticulum exit site"/>
    <property type="evidence" value="ECO:0007669"/>
    <property type="project" value="TreeGrafter"/>
</dbReference>
<dbReference type="GO" id="GO:0000149">
    <property type="term" value="F:SNARE binding"/>
    <property type="evidence" value="ECO:0007669"/>
    <property type="project" value="TreeGrafter"/>
</dbReference>
<protein>
    <submittedName>
        <fullName evidence="5">Uncharacterized protein</fullName>
    </submittedName>
</protein>
<reference evidence="5" key="1">
    <citation type="journal article" date="2020" name="Ecol. Evol.">
        <title>Genome structure and content of the rice root-knot nematode (Meloidogyne graminicola).</title>
        <authorList>
            <person name="Phan N.T."/>
            <person name="Danchin E.G.J."/>
            <person name="Klopp C."/>
            <person name="Perfus-Barbeoch L."/>
            <person name="Kozlowski D.K."/>
            <person name="Koutsovoulos G.D."/>
            <person name="Lopez-Roques C."/>
            <person name="Bouchez O."/>
            <person name="Zahm M."/>
            <person name="Besnard G."/>
            <person name="Bellafiore S."/>
        </authorList>
    </citation>
    <scope>NUCLEOTIDE SEQUENCE</scope>
    <source>
        <strain evidence="5">VN-18</strain>
    </source>
</reference>
<feature type="compositionally biased region" description="Low complexity" evidence="2">
    <location>
        <begin position="24"/>
        <end position="38"/>
    </location>
</feature>
<dbReference type="InterPro" id="IPR036465">
    <property type="entry name" value="vWFA_dom_sf"/>
</dbReference>
<name>A0A8T0A0R8_9BILA</name>
<dbReference type="Pfam" id="PF04811">
    <property type="entry name" value="Sec23_trunk"/>
    <property type="match status" value="1"/>
</dbReference>
<feature type="domain" description="Sec23/Sec24 trunk" evidence="4">
    <location>
        <begin position="322"/>
        <end position="381"/>
    </location>
</feature>
<sequence length="387" mass="43956">MNQQFQGSFDSQKQYEAWQQYYAQGGQPTQETGQQMQQPMPPIQQHIFPTQQHMLPSQPPLPPVQQHMPPTQQHMLPSQPPLPPVQQHIPPIQQHMLPTQQHMPPPQQPFQQAYLPSIPYGAPQLSMAGQYGAAPTSNSTFFPQPPSGPPQPQKQRLDPEMVPSIIQVVEDDKNSRSGLFPTGFPQAELPPLTTTEFIAQDQGSNFFGFLLKLTKAILIRNLFGQPFTLFRIYSPPLVDLGDIGPVRCQRCKAYMCPFMEFIDGGRKFRCPFCKASTTIQDAYFAHLDHSGRRTDIQHRPELYLGSYEFVATKQYCKNGIPPKQPAFIFMLDVSYNSIRTGLVELFCNNIVEILHDLPRDNFNEKSTMRIGLATYDQSCTLLQFKPP</sequence>
<dbReference type="SUPFAM" id="SSF53300">
    <property type="entry name" value="vWA-like"/>
    <property type="match status" value="1"/>
</dbReference>
<dbReference type="GO" id="GO:0090110">
    <property type="term" value="P:COPII-coated vesicle cargo loading"/>
    <property type="evidence" value="ECO:0007669"/>
    <property type="project" value="TreeGrafter"/>
</dbReference>
<dbReference type="PANTHER" id="PTHR13803">
    <property type="entry name" value="SEC24-RELATED PROTEIN"/>
    <property type="match status" value="1"/>
</dbReference>
<feature type="region of interest" description="Disordered" evidence="2">
    <location>
        <begin position="20"/>
        <end position="39"/>
    </location>
</feature>
<dbReference type="Pfam" id="PF04810">
    <property type="entry name" value="zf-Sec23_Sec24"/>
    <property type="match status" value="1"/>
</dbReference>
<feature type="region of interest" description="Disordered" evidence="2">
    <location>
        <begin position="130"/>
        <end position="156"/>
    </location>
</feature>
<dbReference type="OrthoDB" id="49016at2759"/>
<evidence type="ECO:0000259" key="3">
    <source>
        <dbReference type="Pfam" id="PF04810"/>
    </source>
</evidence>
<dbReference type="InterPro" id="IPR006895">
    <property type="entry name" value="Znf_Sec23_Sec24"/>
</dbReference>
<dbReference type="EMBL" id="JABEBT010000007">
    <property type="protein sequence ID" value="KAF7639088.1"/>
    <property type="molecule type" value="Genomic_DNA"/>
</dbReference>